<keyword evidence="10" id="KW-1015">Disulfide bond</keyword>
<gene>
    <name evidence="13" type="ORF">FIV42_26050</name>
</gene>
<dbReference type="Pfam" id="PF02628">
    <property type="entry name" value="COX15-CtaA"/>
    <property type="match status" value="1"/>
</dbReference>
<feature type="transmembrane region" description="Helical" evidence="12">
    <location>
        <begin position="293"/>
        <end position="314"/>
    </location>
</feature>
<evidence type="ECO:0000313" key="14">
    <source>
        <dbReference type="Proteomes" id="UP000315995"/>
    </source>
</evidence>
<evidence type="ECO:0000256" key="12">
    <source>
        <dbReference type="SAM" id="Phobius"/>
    </source>
</evidence>
<keyword evidence="3 12" id="KW-0812">Transmembrane</keyword>
<dbReference type="Proteomes" id="UP000315995">
    <property type="component" value="Chromosome"/>
</dbReference>
<evidence type="ECO:0000256" key="10">
    <source>
        <dbReference type="ARBA" id="ARBA00023157"/>
    </source>
</evidence>
<evidence type="ECO:0000256" key="6">
    <source>
        <dbReference type="ARBA" id="ARBA00023002"/>
    </source>
</evidence>
<keyword evidence="14" id="KW-1185">Reference proteome</keyword>
<proteinExistence type="predicted"/>
<dbReference type="OrthoDB" id="9816428at2"/>
<feature type="transmembrane region" description="Helical" evidence="12">
    <location>
        <begin position="101"/>
        <end position="124"/>
    </location>
</feature>
<organism evidence="13 14">
    <name type="scientific">Persicimonas caeni</name>
    <dbReference type="NCBI Taxonomy" id="2292766"/>
    <lineage>
        <taxon>Bacteria</taxon>
        <taxon>Deltaproteobacteria</taxon>
        <taxon>Bradymonadales</taxon>
        <taxon>Bradymonadaceae</taxon>
        <taxon>Persicimonas</taxon>
    </lineage>
</organism>
<dbReference type="GO" id="GO:0016020">
    <property type="term" value="C:membrane"/>
    <property type="evidence" value="ECO:0007669"/>
    <property type="project" value="UniProtKB-SubCell"/>
</dbReference>
<dbReference type="AlphaFoldDB" id="A0A4Y6Q0G6"/>
<evidence type="ECO:0000256" key="1">
    <source>
        <dbReference type="ARBA" id="ARBA00004141"/>
    </source>
</evidence>
<name>A0A4Y6Q0G6_PERCE</name>
<sequence length="325" mass="34783">MSANQPAANKTTRSKFVAFAWAFVGYLILVILFGAWVRITHSGAGCGDHWPTCHGEVIPFEPSTETIIEYTHRLTSGFLGILGLALVGWAGVRYGTKHRVFWASVVTLLFIIFEALIGAGIVLAELVADDDSVARAVVIAIHLVNTLTLAGAASLTAWWAGGHKPPRLATKGALKWLLGLGLLGLIVTSMTGAVTALGDTLFPVDPTLGQGLFDRVRDDLSPANHFLVRLRIFHPVIAVLVSIFIVAVTTIISTAEVSKLAKRAAAFLLISICVQVAAGMINIYLAAPGWMQLIHLLLAQIVWIAMLITANEVLQPSEPAPTRTT</sequence>
<comment type="subcellular location">
    <subcellularLocation>
        <location evidence="1">Membrane</location>
        <topology evidence="1">Multi-pass membrane protein</topology>
    </subcellularLocation>
</comment>
<accession>A0A5B8YI50</accession>
<feature type="transmembrane region" description="Helical" evidence="12">
    <location>
        <begin position="264"/>
        <end position="287"/>
    </location>
</feature>
<feature type="transmembrane region" description="Helical" evidence="12">
    <location>
        <begin position="232"/>
        <end position="252"/>
    </location>
</feature>
<feature type="transmembrane region" description="Helical" evidence="12">
    <location>
        <begin position="16"/>
        <end position="37"/>
    </location>
</feature>
<dbReference type="EMBL" id="CP041186">
    <property type="protein sequence ID" value="QDG54078.1"/>
    <property type="molecule type" value="Genomic_DNA"/>
</dbReference>
<dbReference type="PANTHER" id="PTHR35457">
    <property type="entry name" value="HEME A SYNTHASE"/>
    <property type="match status" value="1"/>
</dbReference>
<dbReference type="PANTHER" id="PTHR35457:SF1">
    <property type="entry name" value="HEME A SYNTHASE"/>
    <property type="match status" value="1"/>
</dbReference>
<evidence type="ECO:0000256" key="5">
    <source>
        <dbReference type="ARBA" id="ARBA00022989"/>
    </source>
</evidence>
<evidence type="ECO:0000256" key="11">
    <source>
        <dbReference type="ARBA" id="ARBA00023444"/>
    </source>
</evidence>
<evidence type="ECO:0000313" key="13">
    <source>
        <dbReference type="EMBL" id="QDG54078.1"/>
    </source>
</evidence>
<dbReference type="RefSeq" id="WP_141200523.1">
    <property type="nucleotide sequence ID" value="NZ_CP041186.1"/>
</dbReference>
<keyword evidence="2" id="KW-1003">Cell membrane</keyword>
<dbReference type="GO" id="GO:0006784">
    <property type="term" value="P:heme A biosynthetic process"/>
    <property type="evidence" value="ECO:0007669"/>
    <property type="project" value="InterPro"/>
</dbReference>
<evidence type="ECO:0000256" key="8">
    <source>
        <dbReference type="ARBA" id="ARBA00023133"/>
    </source>
</evidence>
<accession>A0A4Y6Q0G6</accession>
<keyword evidence="7" id="KW-0408">Iron</keyword>
<dbReference type="GO" id="GO:0046872">
    <property type="term" value="F:metal ion binding"/>
    <property type="evidence" value="ECO:0007669"/>
    <property type="project" value="UniProtKB-KW"/>
</dbReference>
<keyword evidence="9 12" id="KW-0472">Membrane</keyword>
<keyword evidence="6" id="KW-0560">Oxidoreductase</keyword>
<evidence type="ECO:0000256" key="9">
    <source>
        <dbReference type="ARBA" id="ARBA00023136"/>
    </source>
</evidence>
<feature type="transmembrane region" description="Helical" evidence="12">
    <location>
        <begin position="136"/>
        <end position="161"/>
    </location>
</feature>
<evidence type="ECO:0000256" key="4">
    <source>
        <dbReference type="ARBA" id="ARBA00022723"/>
    </source>
</evidence>
<dbReference type="InterPro" id="IPR003780">
    <property type="entry name" value="COX15/CtaA_fam"/>
</dbReference>
<dbReference type="GO" id="GO:0016491">
    <property type="term" value="F:oxidoreductase activity"/>
    <property type="evidence" value="ECO:0007669"/>
    <property type="project" value="UniProtKB-KW"/>
</dbReference>
<feature type="transmembrane region" description="Helical" evidence="12">
    <location>
        <begin position="173"/>
        <end position="197"/>
    </location>
</feature>
<reference evidence="13 14" key="1">
    <citation type="submission" date="2019-06" db="EMBL/GenBank/DDBJ databases">
        <title>Persicimonas caeni gen. nov., sp. nov., a predatory bacterium isolated from solar saltern.</title>
        <authorList>
            <person name="Wang S."/>
        </authorList>
    </citation>
    <scope>NUCLEOTIDE SEQUENCE [LARGE SCALE GENOMIC DNA]</scope>
    <source>
        <strain evidence="13 14">YN101</strain>
    </source>
</reference>
<keyword evidence="4" id="KW-0479">Metal-binding</keyword>
<evidence type="ECO:0000256" key="2">
    <source>
        <dbReference type="ARBA" id="ARBA00022475"/>
    </source>
</evidence>
<keyword evidence="8" id="KW-0350">Heme biosynthesis</keyword>
<dbReference type="InterPro" id="IPR050450">
    <property type="entry name" value="COX15/CtaA_HemeA_synthase"/>
</dbReference>
<keyword evidence="5 12" id="KW-1133">Transmembrane helix</keyword>
<protein>
    <submittedName>
        <fullName evidence="13">Heme A synthase</fullName>
    </submittedName>
</protein>
<evidence type="ECO:0000256" key="3">
    <source>
        <dbReference type="ARBA" id="ARBA00022692"/>
    </source>
</evidence>
<comment type="pathway">
    <text evidence="11">Porphyrin-containing compound metabolism.</text>
</comment>
<feature type="transmembrane region" description="Helical" evidence="12">
    <location>
        <begin position="70"/>
        <end position="89"/>
    </location>
</feature>
<evidence type="ECO:0000256" key="7">
    <source>
        <dbReference type="ARBA" id="ARBA00023004"/>
    </source>
</evidence>